<proteinExistence type="predicted"/>
<dbReference type="InterPro" id="IPR052714">
    <property type="entry name" value="MFS_Exporter"/>
</dbReference>
<dbReference type="AlphaFoldDB" id="A0A9W6QX51"/>
<dbReference type="SUPFAM" id="SSF103473">
    <property type="entry name" value="MFS general substrate transporter"/>
    <property type="match status" value="1"/>
</dbReference>
<sequence length="385" mass="38850">MPLSTPRRRRSAGLAGRDFLLLLAATLGTFSNYAPLLSVAPLWAARGGSGNAGVGAVTGVTMATTVGVQLCMKWLLRRMSLRRTLVVGALLQGLPTFAYPLSAGLGWVLAVSAVRGVGFGMVAVAGSALVAELVPAHSRGRALGWYGVAVGLPQVLCLPLGVWLAEHIGFTPVFLATGTLSVLAAAAIRTRPRPEEPSGNRAFKADGGSLRPFGRPFTVLIAAACALGGVTSFLPLALGEPSAAPVALFLLSGAVIVGRWAAGVFSDRAGTGRLLVPSVLACVMGMGGFGLAAAPFGDGAVLPATAAVVYGLGFGALQNDTLLIMFRHAGPRGHGAASTAWNMAYDAGTGIGAVAVGLTSHALGVDGSFIAAAVLILLVAPLALR</sequence>
<keyword evidence="8" id="KW-1185">Reference proteome</keyword>
<dbReference type="InterPro" id="IPR036259">
    <property type="entry name" value="MFS_trans_sf"/>
</dbReference>
<dbReference type="PROSITE" id="PS50850">
    <property type="entry name" value="MFS"/>
    <property type="match status" value="1"/>
</dbReference>
<feature type="transmembrane region" description="Helical" evidence="5">
    <location>
        <begin position="143"/>
        <end position="164"/>
    </location>
</feature>
<evidence type="ECO:0000256" key="2">
    <source>
        <dbReference type="ARBA" id="ARBA00022692"/>
    </source>
</evidence>
<evidence type="ECO:0000256" key="3">
    <source>
        <dbReference type="ARBA" id="ARBA00022989"/>
    </source>
</evidence>
<dbReference type="RefSeq" id="WP_285485570.1">
    <property type="nucleotide sequence ID" value="NZ_BSTI01000001.1"/>
</dbReference>
<protein>
    <submittedName>
        <fullName evidence="7">MFS transporter</fullName>
    </submittedName>
</protein>
<evidence type="ECO:0000259" key="6">
    <source>
        <dbReference type="PROSITE" id="PS50850"/>
    </source>
</evidence>
<dbReference type="Gene3D" id="1.20.1250.20">
    <property type="entry name" value="MFS general substrate transporter like domains"/>
    <property type="match status" value="1"/>
</dbReference>
<name>A0A9W6QX51_9PSEU</name>
<feature type="transmembrane region" description="Helical" evidence="5">
    <location>
        <begin position="367"/>
        <end position="384"/>
    </location>
</feature>
<keyword evidence="4 5" id="KW-0472">Membrane</keyword>
<comment type="caution">
    <text evidence="7">The sequence shown here is derived from an EMBL/GenBank/DDBJ whole genome shotgun (WGS) entry which is preliminary data.</text>
</comment>
<evidence type="ECO:0000313" key="7">
    <source>
        <dbReference type="EMBL" id="GLY63642.1"/>
    </source>
</evidence>
<evidence type="ECO:0000256" key="1">
    <source>
        <dbReference type="ARBA" id="ARBA00004651"/>
    </source>
</evidence>
<gene>
    <name evidence="7" type="ORF">Atai01_02610</name>
</gene>
<reference evidence="7" key="1">
    <citation type="submission" date="2023-03" db="EMBL/GenBank/DDBJ databases">
        <title>Amycolatopsis taiwanensis NBRC 103393.</title>
        <authorList>
            <person name="Ichikawa N."/>
            <person name="Sato H."/>
            <person name="Tonouchi N."/>
        </authorList>
    </citation>
    <scope>NUCLEOTIDE SEQUENCE</scope>
    <source>
        <strain evidence="7">NBRC 103393</strain>
    </source>
</reference>
<accession>A0A9W6QX51</accession>
<feature type="transmembrane region" description="Helical" evidence="5">
    <location>
        <begin position="170"/>
        <end position="188"/>
    </location>
</feature>
<dbReference type="InterPro" id="IPR020846">
    <property type="entry name" value="MFS_dom"/>
</dbReference>
<dbReference type="Proteomes" id="UP001165136">
    <property type="component" value="Unassembled WGS sequence"/>
</dbReference>
<feature type="transmembrane region" description="Helical" evidence="5">
    <location>
        <begin position="274"/>
        <end position="294"/>
    </location>
</feature>
<feature type="transmembrane region" description="Helical" evidence="5">
    <location>
        <begin position="84"/>
        <end position="101"/>
    </location>
</feature>
<organism evidence="7 8">
    <name type="scientific">Amycolatopsis taiwanensis</name>
    <dbReference type="NCBI Taxonomy" id="342230"/>
    <lineage>
        <taxon>Bacteria</taxon>
        <taxon>Bacillati</taxon>
        <taxon>Actinomycetota</taxon>
        <taxon>Actinomycetes</taxon>
        <taxon>Pseudonocardiales</taxon>
        <taxon>Pseudonocardiaceae</taxon>
        <taxon>Amycolatopsis</taxon>
    </lineage>
</organism>
<dbReference type="GO" id="GO:0005886">
    <property type="term" value="C:plasma membrane"/>
    <property type="evidence" value="ECO:0007669"/>
    <property type="project" value="UniProtKB-SubCell"/>
</dbReference>
<evidence type="ECO:0000256" key="4">
    <source>
        <dbReference type="ARBA" id="ARBA00023136"/>
    </source>
</evidence>
<feature type="transmembrane region" description="Helical" evidence="5">
    <location>
        <begin position="243"/>
        <end position="262"/>
    </location>
</feature>
<feature type="transmembrane region" description="Helical" evidence="5">
    <location>
        <begin position="340"/>
        <end position="361"/>
    </location>
</feature>
<evidence type="ECO:0000313" key="8">
    <source>
        <dbReference type="Proteomes" id="UP001165136"/>
    </source>
</evidence>
<feature type="domain" description="Major facilitator superfamily (MFS) profile" evidence="6">
    <location>
        <begin position="17"/>
        <end position="385"/>
    </location>
</feature>
<dbReference type="PANTHER" id="PTHR23531:SF1">
    <property type="entry name" value="QUINOLENE RESISTANCE PROTEIN NORA"/>
    <property type="match status" value="1"/>
</dbReference>
<comment type="subcellular location">
    <subcellularLocation>
        <location evidence="1">Cell membrane</location>
        <topology evidence="1">Multi-pass membrane protein</topology>
    </subcellularLocation>
</comment>
<feature type="transmembrane region" description="Helical" evidence="5">
    <location>
        <begin position="300"/>
        <end position="319"/>
    </location>
</feature>
<feature type="transmembrane region" description="Helical" evidence="5">
    <location>
        <begin position="217"/>
        <end position="237"/>
    </location>
</feature>
<feature type="transmembrane region" description="Helical" evidence="5">
    <location>
        <begin position="107"/>
        <end position="131"/>
    </location>
</feature>
<evidence type="ECO:0000256" key="5">
    <source>
        <dbReference type="SAM" id="Phobius"/>
    </source>
</evidence>
<dbReference type="PANTHER" id="PTHR23531">
    <property type="entry name" value="QUINOLENE RESISTANCE PROTEIN NORA"/>
    <property type="match status" value="1"/>
</dbReference>
<keyword evidence="2 5" id="KW-0812">Transmembrane</keyword>
<dbReference type="EMBL" id="BSTI01000001">
    <property type="protein sequence ID" value="GLY63642.1"/>
    <property type="molecule type" value="Genomic_DNA"/>
</dbReference>
<dbReference type="InterPro" id="IPR011701">
    <property type="entry name" value="MFS"/>
</dbReference>
<dbReference type="GO" id="GO:0022857">
    <property type="term" value="F:transmembrane transporter activity"/>
    <property type="evidence" value="ECO:0007669"/>
    <property type="project" value="InterPro"/>
</dbReference>
<feature type="transmembrane region" description="Helical" evidence="5">
    <location>
        <begin position="54"/>
        <end position="72"/>
    </location>
</feature>
<keyword evidence="3 5" id="KW-1133">Transmembrane helix</keyword>
<dbReference type="Pfam" id="PF07690">
    <property type="entry name" value="MFS_1"/>
    <property type="match status" value="1"/>
</dbReference>